<feature type="chain" id="PRO_5045623129" description="Copper(I)-binding protein" evidence="1">
    <location>
        <begin position="35"/>
        <end position="193"/>
    </location>
</feature>
<keyword evidence="1" id="KW-0732">Signal</keyword>
<reference evidence="2 3" key="1">
    <citation type="submission" date="2023-04" db="EMBL/GenBank/DDBJ databases">
        <title>Funneling lignin-derived compounds into biodiesel using alkali-halophilic Citricoccus sp. P2.</title>
        <authorList>
            <person name="Luo C.-B."/>
        </authorList>
    </citation>
    <scope>NUCLEOTIDE SEQUENCE [LARGE SCALE GENOMIC DNA]</scope>
    <source>
        <strain evidence="2 3">P2</strain>
    </source>
</reference>
<dbReference type="RefSeq" id="WP_270106099.1">
    <property type="nucleotide sequence ID" value="NZ_CP121252.1"/>
</dbReference>
<keyword evidence="3" id="KW-1185">Reference proteome</keyword>
<evidence type="ECO:0000313" key="3">
    <source>
        <dbReference type="Proteomes" id="UP001219037"/>
    </source>
</evidence>
<gene>
    <name evidence="2" type="ORF">P8192_03545</name>
</gene>
<organism evidence="2 3">
    <name type="scientific">Citricoccus muralis</name>
    <dbReference type="NCBI Taxonomy" id="169134"/>
    <lineage>
        <taxon>Bacteria</taxon>
        <taxon>Bacillati</taxon>
        <taxon>Actinomycetota</taxon>
        <taxon>Actinomycetes</taxon>
        <taxon>Micrococcales</taxon>
        <taxon>Micrococcaceae</taxon>
        <taxon>Citricoccus</taxon>
    </lineage>
</organism>
<evidence type="ECO:0000313" key="2">
    <source>
        <dbReference type="EMBL" id="WFP17208.1"/>
    </source>
</evidence>
<protein>
    <recommendedName>
        <fullName evidence="4">Copper(I)-binding protein</fullName>
    </recommendedName>
</protein>
<feature type="signal peptide" evidence="1">
    <location>
        <begin position="1"/>
        <end position="34"/>
    </location>
</feature>
<evidence type="ECO:0000256" key="1">
    <source>
        <dbReference type="SAM" id="SignalP"/>
    </source>
</evidence>
<dbReference type="EMBL" id="CP121252">
    <property type="protein sequence ID" value="WFP17208.1"/>
    <property type="molecule type" value="Genomic_DNA"/>
</dbReference>
<sequence>MIEENTIVKATTIRRASVAGLAALALLGTTACSAVNLQATTLEYAPSDGVQANVDNVQLRNIALIAAEENGAGRFIGSLSTSDGEPAEVTITVNGESFDFSVPGNLENLMLEAEENETVVTNIGGHPGGMVDAEVSVNGTTEPLRIAVLSAALPEYRDFLPVEVSEGELTDHLYDFPEHGGGHWVGVDEDGGH</sequence>
<evidence type="ECO:0008006" key="4">
    <source>
        <dbReference type="Google" id="ProtNLM"/>
    </source>
</evidence>
<proteinExistence type="predicted"/>
<dbReference type="Proteomes" id="UP001219037">
    <property type="component" value="Chromosome"/>
</dbReference>
<accession>A0ABY8H9A2</accession>
<name>A0ABY8H9A2_9MICC</name>